<keyword evidence="4" id="KW-1185">Reference proteome</keyword>
<dbReference type="STRING" id="670483.S7QK91"/>
<dbReference type="Gene3D" id="3.30.40.10">
    <property type="entry name" value="Zinc/RING finger domain, C3HC4 (zinc finger)"/>
    <property type="match status" value="1"/>
</dbReference>
<evidence type="ECO:0000259" key="2">
    <source>
        <dbReference type="SMART" id="SM00184"/>
    </source>
</evidence>
<proteinExistence type="predicted"/>
<name>S7QK91_GLOTA</name>
<feature type="domain" description="RING-type" evidence="2">
    <location>
        <begin position="8"/>
        <end position="45"/>
    </location>
</feature>
<dbReference type="AlphaFoldDB" id="S7QK91"/>
<dbReference type="PANTHER" id="PTHR12888">
    <property type="entry name" value="PEROXISOME ASSEMBLY PROTEIN 12 PEROXIN-12"/>
    <property type="match status" value="1"/>
</dbReference>
<dbReference type="GO" id="GO:0006513">
    <property type="term" value="P:protein monoubiquitination"/>
    <property type="evidence" value="ECO:0007669"/>
    <property type="project" value="TreeGrafter"/>
</dbReference>
<sequence length="59" mass="6550">DGTQYGQCPLCKGAIANATALPSGYVFCYRCAYEQVQKEGRCPVTLLPARLWELRKVLV</sequence>
<dbReference type="HOGENOM" id="CLU_2967236_0_0_1"/>
<dbReference type="InterPro" id="IPR001841">
    <property type="entry name" value="Znf_RING"/>
</dbReference>
<dbReference type="SUPFAM" id="SSF57850">
    <property type="entry name" value="RING/U-box"/>
    <property type="match status" value="1"/>
</dbReference>
<dbReference type="SMART" id="SM00184">
    <property type="entry name" value="RING"/>
    <property type="match status" value="1"/>
</dbReference>
<dbReference type="Pfam" id="PF13923">
    <property type="entry name" value="zf-C3HC4_2"/>
    <property type="match status" value="1"/>
</dbReference>
<dbReference type="GO" id="GO:0004842">
    <property type="term" value="F:ubiquitin-protein transferase activity"/>
    <property type="evidence" value="ECO:0007669"/>
    <property type="project" value="TreeGrafter"/>
</dbReference>
<dbReference type="InterPro" id="IPR013083">
    <property type="entry name" value="Znf_RING/FYVE/PHD"/>
</dbReference>
<dbReference type="GO" id="GO:1990429">
    <property type="term" value="C:peroxisomal importomer complex"/>
    <property type="evidence" value="ECO:0007669"/>
    <property type="project" value="TreeGrafter"/>
</dbReference>
<protein>
    <recommendedName>
        <fullName evidence="1">Peroxin-12</fullName>
    </recommendedName>
</protein>
<accession>S7QK91</accession>
<dbReference type="GO" id="GO:0008270">
    <property type="term" value="F:zinc ion binding"/>
    <property type="evidence" value="ECO:0007669"/>
    <property type="project" value="InterPro"/>
</dbReference>
<feature type="non-terminal residue" evidence="3">
    <location>
        <position position="1"/>
    </location>
</feature>
<dbReference type="KEGG" id="gtr:GLOTRDRAFT_109799"/>
<dbReference type="InterPro" id="IPR017375">
    <property type="entry name" value="PEX12"/>
</dbReference>
<dbReference type="OrthoDB" id="107372at2759"/>
<dbReference type="GO" id="GO:0016558">
    <property type="term" value="P:protein import into peroxisome matrix"/>
    <property type="evidence" value="ECO:0007669"/>
    <property type="project" value="InterPro"/>
</dbReference>
<evidence type="ECO:0000313" key="4">
    <source>
        <dbReference type="Proteomes" id="UP000030669"/>
    </source>
</evidence>
<dbReference type="EMBL" id="KB469297">
    <property type="protein sequence ID" value="EPQ59658.1"/>
    <property type="molecule type" value="Genomic_DNA"/>
</dbReference>
<evidence type="ECO:0000313" key="3">
    <source>
        <dbReference type="EMBL" id="EPQ59658.1"/>
    </source>
</evidence>
<dbReference type="Proteomes" id="UP000030669">
    <property type="component" value="Unassembled WGS sequence"/>
</dbReference>
<dbReference type="PANTHER" id="PTHR12888:SF0">
    <property type="entry name" value="PEROXISOME ASSEMBLY PROTEIN 12"/>
    <property type="match status" value="1"/>
</dbReference>
<dbReference type="GO" id="GO:0005778">
    <property type="term" value="C:peroxisomal membrane"/>
    <property type="evidence" value="ECO:0007669"/>
    <property type="project" value="InterPro"/>
</dbReference>
<dbReference type="eggNOG" id="KOG0826">
    <property type="taxonomic scope" value="Eukaryota"/>
</dbReference>
<organism evidence="3 4">
    <name type="scientific">Gloeophyllum trabeum (strain ATCC 11539 / FP-39264 / Madison 617)</name>
    <name type="common">Brown rot fungus</name>
    <dbReference type="NCBI Taxonomy" id="670483"/>
    <lineage>
        <taxon>Eukaryota</taxon>
        <taxon>Fungi</taxon>
        <taxon>Dikarya</taxon>
        <taxon>Basidiomycota</taxon>
        <taxon>Agaricomycotina</taxon>
        <taxon>Agaricomycetes</taxon>
        <taxon>Gloeophyllales</taxon>
        <taxon>Gloeophyllaceae</taxon>
        <taxon>Gloeophyllum</taxon>
    </lineage>
</organism>
<dbReference type="RefSeq" id="XP_007862581.1">
    <property type="nucleotide sequence ID" value="XM_007864390.1"/>
</dbReference>
<dbReference type="GeneID" id="19299100"/>
<evidence type="ECO:0000256" key="1">
    <source>
        <dbReference type="ARBA" id="ARBA00029692"/>
    </source>
</evidence>
<gene>
    <name evidence="3" type="ORF">GLOTRDRAFT_109799</name>
</gene>
<reference evidence="3 4" key="1">
    <citation type="journal article" date="2012" name="Science">
        <title>The Paleozoic origin of enzymatic lignin decomposition reconstructed from 31 fungal genomes.</title>
        <authorList>
            <person name="Floudas D."/>
            <person name="Binder M."/>
            <person name="Riley R."/>
            <person name="Barry K."/>
            <person name="Blanchette R.A."/>
            <person name="Henrissat B."/>
            <person name="Martinez A.T."/>
            <person name="Otillar R."/>
            <person name="Spatafora J.W."/>
            <person name="Yadav J.S."/>
            <person name="Aerts A."/>
            <person name="Benoit I."/>
            <person name="Boyd A."/>
            <person name="Carlson A."/>
            <person name="Copeland A."/>
            <person name="Coutinho P.M."/>
            <person name="de Vries R.P."/>
            <person name="Ferreira P."/>
            <person name="Findley K."/>
            <person name="Foster B."/>
            <person name="Gaskell J."/>
            <person name="Glotzer D."/>
            <person name="Gorecki P."/>
            <person name="Heitman J."/>
            <person name="Hesse C."/>
            <person name="Hori C."/>
            <person name="Igarashi K."/>
            <person name="Jurgens J.A."/>
            <person name="Kallen N."/>
            <person name="Kersten P."/>
            <person name="Kohler A."/>
            <person name="Kuees U."/>
            <person name="Kumar T.K.A."/>
            <person name="Kuo A."/>
            <person name="LaButti K."/>
            <person name="Larrondo L.F."/>
            <person name="Lindquist E."/>
            <person name="Ling A."/>
            <person name="Lombard V."/>
            <person name="Lucas S."/>
            <person name="Lundell T."/>
            <person name="Martin R."/>
            <person name="McLaughlin D.J."/>
            <person name="Morgenstern I."/>
            <person name="Morin E."/>
            <person name="Murat C."/>
            <person name="Nagy L.G."/>
            <person name="Nolan M."/>
            <person name="Ohm R.A."/>
            <person name="Patyshakuliyeva A."/>
            <person name="Rokas A."/>
            <person name="Ruiz-Duenas F.J."/>
            <person name="Sabat G."/>
            <person name="Salamov A."/>
            <person name="Samejima M."/>
            <person name="Schmutz J."/>
            <person name="Slot J.C."/>
            <person name="St John F."/>
            <person name="Stenlid J."/>
            <person name="Sun H."/>
            <person name="Sun S."/>
            <person name="Syed K."/>
            <person name="Tsang A."/>
            <person name="Wiebenga A."/>
            <person name="Young D."/>
            <person name="Pisabarro A."/>
            <person name="Eastwood D.C."/>
            <person name="Martin F."/>
            <person name="Cullen D."/>
            <person name="Grigoriev I.V."/>
            <person name="Hibbett D.S."/>
        </authorList>
    </citation>
    <scope>NUCLEOTIDE SEQUENCE [LARGE SCALE GENOMIC DNA]</scope>
    <source>
        <strain evidence="3 4">ATCC 11539</strain>
    </source>
</reference>